<dbReference type="RefSeq" id="WP_139131505.1">
    <property type="nucleotide sequence ID" value="NZ_FMDN01000011.1"/>
</dbReference>
<gene>
    <name evidence="2" type="ORF">GA0070560_111170</name>
</gene>
<evidence type="ECO:0000313" key="2">
    <source>
        <dbReference type="EMBL" id="SCG57995.1"/>
    </source>
</evidence>
<evidence type="ECO:0000313" key="3">
    <source>
        <dbReference type="Proteomes" id="UP000199408"/>
    </source>
</evidence>
<keyword evidence="2" id="KW-0808">Transferase</keyword>
<sequence length="112" mass="12686">MPQHAVEVLVEGRDVHFRVAHGTLTLRPTMAGHQFHDHLVDEGHRRQGRGGALVAAACRWADGNRAVLLCTRPTEEALRLLRRHRFFEDRGIWWRYPAPPDPSSSPGLPPPF</sequence>
<dbReference type="Pfam" id="PF00583">
    <property type="entry name" value="Acetyltransf_1"/>
    <property type="match status" value="1"/>
</dbReference>
<proteinExistence type="predicted"/>
<dbReference type="AlphaFoldDB" id="A0A1C5IIE0"/>
<dbReference type="SUPFAM" id="SSF55729">
    <property type="entry name" value="Acyl-CoA N-acyltransferases (Nat)"/>
    <property type="match status" value="1"/>
</dbReference>
<dbReference type="STRING" id="47864.GA0070560_111170"/>
<organism evidence="2 3">
    <name type="scientific">Micromonospora halophytica</name>
    <dbReference type="NCBI Taxonomy" id="47864"/>
    <lineage>
        <taxon>Bacteria</taxon>
        <taxon>Bacillati</taxon>
        <taxon>Actinomycetota</taxon>
        <taxon>Actinomycetes</taxon>
        <taxon>Micromonosporales</taxon>
        <taxon>Micromonosporaceae</taxon>
        <taxon>Micromonospora</taxon>
    </lineage>
</organism>
<dbReference type="EMBL" id="FMDN01000011">
    <property type="protein sequence ID" value="SCG57995.1"/>
    <property type="molecule type" value="Genomic_DNA"/>
</dbReference>
<protein>
    <submittedName>
        <fullName evidence="2">Acetyltransferase (GNAT) family protein</fullName>
    </submittedName>
</protein>
<feature type="domain" description="N-acetyltransferase" evidence="1">
    <location>
        <begin position="34"/>
        <end position="83"/>
    </location>
</feature>
<dbReference type="InterPro" id="IPR016181">
    <property type="entry name" value="Acyl_CoA_acyltransferase"/>
</dbReference>
<keyword evidence="3" id="KW-1185">Reference proteome</keyword>
<dbReference type="Gene3D" id="3.40.630.30">
    <property type="match status" value="1"/>
</dbReference>
<evidence type="ECO:0000259" key="1">
    <source>
        <dbReference type="Pfam" id="PF00583"/>
    </source>
</evidence>
<dbReference type="OrthoDB" id="9805924at2"/>
<dbReference type="GO" id="GO:0016747">
    <property type="term" value="F:acyltransferase activity, transferring groups other than amino-acyl groups"/>
    <property type="evidence" value="ECO:0007669"/>
    <property type="project" value="InterPro"/>
</dbReference>
<reference evidence="3" key="1">
    <citation type="submission" date="2016-06" db="EMBL/GenBank/DDBJ databases">
        <authorList>
            <person name="Varghese N."/>
        </authorList>
    </citation>
    <scope>NUCLEOTIDE SEQUENCE [LARGE SCALE GENOMIC DNA]</scope>
    <source>
        <strain evidence="3">DSM 43171</strain>
    </source>
</reference>
<accession>A0A1C5IIE0</accession>
<dbReference type="Proteomes" id="UP000199408">
    <property type="component" value="Unassembled WGS sequence"/>
</dbReference>
<name>A0A1C5IIE0_9ACTN</name>
<dbReference type="InterPro" id="IPR000182">
    <property type="entry name" value="GNAT_dom"/>
</dbReference>